<evidence type="ECO:0000256" key="1">
    <source>
        <dbReference type="SAM" id="MobiDB-lite"/>
    </source>
</evidence>
<dbReference type="AlphaFoldDB" id="A0A7J7KF57"/>
<dbReference type="InterPro" id="IPR014752">
    <property type="entry name" value="Arrestin-like_C"/>
</dbReference>
<accession>A0A7J7KF57</accession>
<keyword evidence="3" id="KW-1185">Reference proteome</keyword>
<evidence type="ECO:0000313" key="2">
    <source>
        <dbReference type="EMBL" id="KAF6036511.1"/>
    </source>
</evidence>
<protein>
    <recommendedName>
        <fullName evidence="4">Arrestin-like N-terminal domain-containing protein</fullName>
    </recommendedName>
</protein>
<reference evidence="2" key="1">
    <citation type="submission" date="2020-06" db="EMBL/GenBank/DDBJ databases">
        <title>Draft genome of Bugula neritina, a colonial animal packing powerful symbionts and potential medicines.</title>
        <authorList>
            <person name="Rayko M."/>
        </authorList>
    </citation>
    <scope>NUCLEOTIDE SEQUENCE [LARGE SCALE GENOMIC DNA]</scope>
    <source>
        <strain evidence="2">Kwan_BN1</strain>
    </source>
</reference>
<proteinExistence type="predicted"/>
<dbReference type="Proteomes" id="UP000593567">
    <property type="component" value="Unassembled WGS sequence"/>
</dbReference>
<feature type="compositionally biased region" description="Polar residues" evidence="1">
    <location>
        <begin position="52"/>
        <end position="72"/>
    </location>
</feature>
<feature type="region of interest" description="Disordered" evidence="1">
    <location>
        <begin position="1"/>
        <end position="77"/>
    </location>
</feature>
<feature type="compositionally biased region" description="Basic and acidic residues" evidence="1">
    <location>
        <begin position="7"/>
        <end position="24"/>
    </location>
</feature>
<gene>
    <name evidence="2" type="ORF">EB796_005187</name>
</gene>
<comment type="caution">
    <text evidence="2">The sequence shown here is derived from an EMBL/GenBank/DDBJ whole genome shotgun (WGS) entry which is preliminary data.</text>
</comment>
<evidence type="ECO:0008006" key="4">
    <source>
        <dbReference type="Google" id="ProtNLM"/>
    </source>
</evidence>
<name>A0A7J7KF57_BUGNE</name>
<evidence type="ECO:0000313" key="3">
    <source>
        <dbReference type="Proteomes" id="UP000593567"/>
    </source>
</evidence>
<organism evidence="2 3">
    <name type="scientific">Bugula neritina</name>
    <name type="common">Brown bryozoan</name>
    <name type="synonym">Sertularia neritina</name>
    <dbReference type="NCBI Taxonomy" id="10212"/>
    <lineage>
        <taxon>Eukaryota</taxon>
        <taxon>Metazoa</taxon>
        <taxon>Spiralia</taxon>
        <taxon>Lophotrochozoa</taxon>
        <taxon>Bryozoa</taxon>
        <taxon>Gymnolaemata</taxon>
        <taxon>Cheilostomatida</taxon>
        <taxon>Flustrina</taxon>
        <taxon>Buguloidea</taxon>
        <taxon>Bugulidae</taxon>
        <taxon>Bugula</taxon>
    </lineage>
</organism>
<sequence length="210" mass="23962">MLSAENASHKENKRQQKAYSERIRHSLTHAATESPWFSDANPSQDSLRRRQTVGSSKRLSIDSANVRRNSAGPTGANKSALKHIKKFEIILSRRSKAEATLPVDTQFLEPGVYNYAFKFKLPLNIPGTMFFERFKNVYEGASVVYSIEAVMNIESETNGFYNSPIAKEIVEVIRRYPEHVEKGYQKACSIDKVLLFICLTCCKFFYINHL</sequence>
<dbReference type="EMBL" id="VXIV02000709">
    <property type="protein sequence ID" value="KAF6036511.1"/>
    <property type="molecule type" value="Genomic_DNA"/>
</dbReference>
<dbReference type="Gene3D" id="2.60.40.640">
    <property type="match status" value="1"/>
</dbReference>